<dbReference type="Proteomes" id="UP000692954">
    <property type="component" value="Unassembled WGS sequence"/>
</dbReference>
<organism evidence="2 3">
    <name type="scientific">Paramecium sonneborni</name>
    <dbReference type="NCBI Taxonomy" id="65129"/>
    <lineage>
        <taxon>Eukaryota</taxon>
        <taxon>Sar</taxon>
        <taxon>Alveolata</taxon>
        <taxon>Ciliophora</taxon>
        <taxon>Intramacronucleata</taxon>
        <taxon>Oligohymenophorea</taxon>
        <taxon>Peniculida</taxon>
        <taxon>Parameciidae</taxon>
        <taxon>Paramecium</taxon>
    </lineage>
</organism>
<evidence type="ECO:0000313" key="2">
    <source>
        <dbReference type="EMBL" id="CAD8070868.1"/>
    </source>
</evidence>
<evidence type="ECO:0000313" key="3">
    <source>
        <dbReference type="Proteomes" id="UP000692954"/>
    </source>
</evidence>
<gene>
    <name evidence="2" type="ORF">PSON_ATCC_30995.1.T0270212</name>
</gene>
<dbReference type="AlphaFoldDB" id="A0A8S1LR60"/>
<reference evidence="2" key="1">
    <citation type="submission" date="2021-01" db="EMBL/GenBank/DDBJ databases">
        <authorList>
            <consortium name="Genoscope - CEA"/>
            <person name="William W."/>
        </authorList>
    </citation>
    <scope>NUCLEOTIDE SEQUENCE</scope>
</reference>
<sequence>MSYPNSDYMTMMKNKQQQQQQQQQQFQQQFCYPMMTPQPWNYWMMQQQFQQVPQMQMSPMLGQQQMISPVSPLNVSIIPPQFLLQPQQNQNKLSLSQSQPLQNKQYVEVNGTKVKMNIKLIKDDDDMLDYDEIKKEKQKRNNSINKKK</sequence>
<feature type="region of interest" description="Disordered" evidence="1">
    <location>
        <begin position="1"/>
        <end position="20"/>
    </location>
</feature>
<comment type="caution">
    <text evidence="2">The sequence shown here is derived from an EMBL/GenBank/DDBJ whole genome shotgun (WGS) entry which is preliminary data.</text>
</comment>
<keyword evidence="3" id="KW-1185">Reference proteome</keyword>
<accession>A0A8S1LR60</accession>
<evidence type="ECO:0000256" key="1">
    <source>
        <dbReference type="SAM" id="MobiDB-lite"/>
    </source>
</evidence>
<proteinExistence type="predicted"/>
<protein>
    <submittedName>
        <fullName evidence="2">Uncharacterized protein</fullName>
    </submittedName>
</protein>
<name>A0A8S1LR60_9CILI</name>
<dbReference type="EMBL" id="CAJJDN010000027">
    <property type="protein sequence ID" value="CAD8070868.1"/>
    <property type="molecule type" value="Genomic_DNA"/>
</dbReference>